<evidence type="ECO:0000313" key="17">
    <source>
        <dbReference type="Proteomes" id="UP000658278"/>
    </source>
</evidence>
<evidence type="ECO:0000256" key="14">
    <source>
        <dbReference type="SAM" id="MobiDB-lite"/>
    </source>
</evidence>
<comment type="function">
    <text evidence="11 12">DNA-dependent RNA polymerase catalyzes the transcription of DNA into RNA using the four ribonucleoside triphosphates as substrates.</text>
</comment>
<comment type="subunit">
    <text evidence="11">The RNAP catalytic core consists of 2 alpha, 1 beta, 1 beta' and 1 omega subunit. When a sigma factor is associated with the core the holoenzyme is formed, which can initiate transcription.</text>
</comment>
<dbReference type="EMBL" id="JAENII010000003">
    <property type="protein sequence ID" value="MBK1826336.1"/>
    <property type="molecule type" value="Genomic_DNA"/>
</dbReference>
<evidence type="ECO:0000256" key="11">
    <source>
        <dbReference type="HAMAP-Rule" id="MF_01322"/>
    </source>
</evidence>
<dbReference type="NCBIfam" id="TIGR02386">
    <property type="entry name" value="rpoC_TIGR"/>
    <property type="match status" value="1"/>
</dbReference>
<comment type="catalytic activity">
    <reaction evidence="10 11 12">
        <text>RNA(n) + a ribonucleoside 5'-triphosphate = RNA(n+1) + diphosphate</text>
        <dbReference type="Rhea" id="RHEA:21248"/>
        <dbReference type="Rhea" id="RHEA-COMP:14527"/>
        <dbReference type="Rhea" id="RHEA-COMP:17342"/>
        <dbReference type="ChEBI" id="CHEBI:33019"/>
        <dbReference type="ChEBI" id="CHEBI:61557"/>
        <dbReference type="ChEBI" id="CHEBI:140395"/>
        <dbReference type="EC" id="2.7.7.6"/>
    </reaction>
</comment>
<evidence type="ECO:0000313" key="16">
    <source>
        <dbReference type="EMBL" id="MBK1826336.1"/>
    </source>
</evidence>
<feature type="compositionally biased region" description="Acidic residues" evidence="14">
    <location>
        <begin position="1364"/>
        <end position="1373"/>
    </location>
</feature>
<evidence type="ECO:0000256" key="12">
    <source>
        <dbReference type="RuleBase" id="RU004279"/>
    </source>
</evidence>
<feature type="binding site" evidence="11">
    <location>
        <position position="466"/>
    </location>
    <ligand>
        <name>Mg(2+)</name>
        <dbReference type="ChEBI" id="CHEBI:18420"/>
    </ligand>
</feature>
<dbReference type="Gene3D" id="1.10.132.30">
    <property type="match status" value="1"/>
</dbReference>
<dbReference type="InterPro" id="IPR006592">
    <property type="entry name" value="RNA_pol_N"/>
</dbReference>
<dbReference type="HAMAP" id="MF_01322">
    <property type="entry name" value="RNApol_bact_RpoC"/>
    <property type="match status" value="1"/>
</dbReference>
<protein>
    <recommendedName>
        <fullName evidence="11">DNA-directed RNA polymerase subunit beta'</fullName>
        <shortName evidence="11">RNAP subunit beta'</shortName>
        <ecNumber evidence="11">2.7.7.6</ecNumber>
    </recommendedName>
    <alternativeName>
        <fullName evidence="11">RNA polymerase subunit beta'</fullName>
    </alternativeName>
    <alternativeName>
        <fullName evidence="11">Transcriptase subunit beta'</fullName>
    </alternativeName>
</protein>
<dbReference type="GO" id="GO:0008270">
    <property type="term" value="F:zinc ion binding"/>
    <property type="evidence" value="ECO:0007669"/>
    <property type="project" value="UniProtKB-UniRule"/>
</dbReference>
<sequence length="1401" mass="154996">MSVETNLRELFGVDEKPEAFDQVSITVAAPDVIRSWSKGEVKNPETINYRTFKPEKGGLFCERIFGPTRDWECACGKYKRIKHKGVVCDRCGVEVTLSRVRRERMGHIELAVPVSHIWFYKCMPSRIGLVLDISARQLERVIYYEDYLVTEPGNTPLERGQLLTETELRDAEDTYGEESFRASMGAEALQDLLSQVNLAELQVQLEEELEATRSKQNKKKLSKRLKITQGFAQSKSRPEWMIMTVLPVIPPDLRPLVPLEGGRFATSDLNDLYRRVINRNNRLKNLLQLKTPEVIIRNEKRMLQEAVDALFDNGRHGRAVTGAGNRPLKSLSDMLKGKGGRFRQNLLGKRVDYSGRSVIVIGPDLKLNQCGLPKKMALTLFEPFIIRRLKELGYCHTVRSAKKMIDRKTTEVWDILAEVTKGHPVMLNRAPTLHRLSIQAFEPVLIEGSAIRLHPLTCGAYNADFDGDQMAVHVPLSVEAQMEARQLMLAPNNIFSPASGRPIVAPSQDIILGSYYLTWAPIRTQKEREEMKHMPLFENTDEVEYGIASRGADGKSKLGYHSWIRLRNPDYGKDTVFGDKEAKIIETTPGRVRFNEIWPDGLGFINMTVGKKQMGDVIWRCYQVAGQAGTVKTLDELKGLGFREASRSGTSIGVVDMVIPEEKPKVIADAYEQVEKVTKQYRNGVITNGERYQKVVDIWTQATDTIASALYRKLEYNEGKGISPLFMMVDSGARGNKSQIKQLSGMRGLMAKPSGEIIERPITSNFREGLSVLEYFISTHGARKGLADTALKTADSGYMTRKLVDVAQDVIVTEHDCGTVNGILVQPIYDGDEESASLATRTYGRVSCETVKDPVSQEVIVKTDELIDEEKAAAIERIGYEKLKIRSVLTCESERGCCAACYGLNLATGKTVKIGEAVGIIAAQSIGEPGTQLTMRTFHVGGVAASTFKQPIIKSRHSGVVVYKDLRVVENDQGQWVVLNKNGSLSVRDKDGLELESHNIVIGSIIEIKDGEDVKKGATVATWDPYNVPIITEKPGVIEFRDMISGITVANETDKETGKKGMVVTEHKEDLHPQVVVVDAKTKDVLASYSIPVGAHLSVKEKEKVSGGTQLAKTPRKVAKTKDITGGLPRVAELFEARKPKDACVIVKIDGEVSFGGTVRGKKKVIVTDPESGESCDHLVPMGRHIIVTEGDIVSRGDQITEGPVSPEDLLEACGAQELQEHLVNEVQSVYRVQGVEINDKHIEIIIRQMLRKVKISEPGDADQFLWGDQIDRTTFNQVNEEIVANGGKPAEAEPVLLGITKASLETDSFISAASFQDTTRVLTEAATLGKIDYLSGFKENVIMGHLIPAGTGFDCHRDSEIEFTVEEPEPIFEEPATPEGEEGAEEAPVPSPDSGSAESA</sequence>
<dbReference type="CDD" id="cd02655">
    <property type="entry name" value="RNAP_beta'_C"/>
    <property type="match status" value="1"/>
</dbReference>
<dbReference type="Gene3D" id="2.40.50.100">
    <property type="match status" value="3"/>
</dbReference>
<dbReference type="Gene3D" id="1.10.40.90">
    <property type="match status" value="1"/>
</dbReference>
<comment type="cofactor">
    <cofactor evidence="11">
        <name>Zn(2+)</name>
        <dbReference type="ChEBI" id="CHEBI:29105"/>
    </cofactor>
    <text evidence="11">Binds 2 Zn(2+) ions per subunit.</text>
</comment>
<feature type="coiled-coil region" evidence="13">
    <location>
        <begin position="189"/>
        <end position="218"/>
    </location>
</feature>
<proteinExistence type="inferred from homology"/>
<dbReference type="EC" id="2.7.7.6" evidence="11"/>
<dbReference type="Pfam" id="PF04998">
    <property type="entry name" value="RNA_pol_Rpb1_5"/>
    <property type="match status" value="1"/>
</dbReference>
<evidence type="ECO:0000256" key="1">
    <source>
        <dbReference type="ARBA" id="ARBA00007616"/>
    </source>
</evidence>
<dbReference type="GO" id="GO:0003899">
    <property type="term" value="F:DNA-directed RNA polymerase activity"/>
    <property type="evidence" value="ECO:0007669"/>
    <property type="project" value="UniProtKB-UniRule"/>
</dbReference>
<comment type="similarity">
    <text evidence="2">In the C-terminal section; belongs to the RNA polymerase beta' chain family.</text>
</comment>
<feature type="binding site" evidence="11">
    <location>
        <position position="898"/>
    </location>
    <ligand>
        <name>Zn(2+)</name>
        <dbReference type="ChEBI" id="CHEBI:29105"/>
        <label>2</label>
    </ligand>
</feature>
<comment type="similarity">
    <text evidence="1">In the N-terminal section; belongs to the RNA polymerase beta chain family.</text>
</comment>
<keyword evidence="17" id="KW-1185">Reference proteome</keyword>
<dbReference type="InterPro" id="IPR007080">
    <property type="entry name" value="RNA_pol_Rpb1_1"/>
</dbReference>
<comment type="cofactor">
    <cofactor evidence="11">
        <name>Mg(2+)</name>
        <dbReference type="ChEBI" id="CHEBI:18420"/>
    </cofactor>
    <text evidence="11">Binds 1 Mg(2+) ion per subunit.</text>
</comment>
<feature type="binding site" evidence="11">
    <location>
        <position position="468"/>
    </location>
    <ligand>
        <name>Mg(2+)</name>
        <dbReference type="ChEBI" id="CHEBI:18420"/>
    </ligand>
</feature>
<dbReference type="InterPro" id="IPR045867">
    <property type="entry name" value="DNA-dir_RpoC_beta_prime"/>
</dbReference>
<dbReference type="GO" id="GO:0000287">
    <property type="term" value="F:magnesium ion binding"/>
    <property type="evidence" value="ECO:0007669"/>
    <property type="project" value="UniProtKB-UniRule"/>
</dbReference>
<evidence type="ECO:0000256" key="7">
    <source>
        <dbReference type="ARBA" id="ARBA00022833"/>
    </source>
</evidence>
<keyword evidence="13" id="KW-0175">Coiled coil</keyword>
<keyword evidence="5 11" id="KW-0548">Nucleotidyltransferase</keyword>
<feature type="binding site" evidence="11">
    <location>
        <position position="73"/>
    </location>
    <ligand>
        <name>Zn(2+)</name>
        <dbReference type="ChEBI" id="CHEBI:29105"/>
        <label>1</label>
    </ligand>
</feature>
<feature type="binding site" evidence="11">
    <location>
        <position position="91"/>
    </location>
    <ligand>
        <name>Zn(2+)</name>
        <dbReference type="ChEBI" id="CHEBI:29105"/>
        <label>1</label>
    </ligand>
</feature>
<dbReference type="InterPro" id="IPR007083">
    <property type="entry name" value="RNA_pol_Rpb1_4"/>
</dbReference>
<keyword evidence="4 11" id="KW-0808">Transferase</keyword>
<evidence type="ECO:0000256" key="9">
    <source>
        <dbReference type="ARBA" id="ARBA00023163"/>
    </source>
</evidence>
<dbReference type="InterPro" id="IPR038120">
    <property type="entry name" value="Rpb1_funnel_sf"/>
</dbReference>
<evidence type="ECO:0000256" key="6">
    <source>
        <dbReference type="ARBA" id="ARBA00022723"/>
    </source>
</evidence>
<dbReference type="Gene3D" id="4.10.860.120">
    <property type="entry name" value="RNA polymerase II, clamp domain"/>
    <property type="match status" value="1"/>
</dbReference>
<keyword evidence="9 11" id="KW-0804">Transcription</keyword>
<evidence type="ECO:0000256" key="5">
    <source>
        <dbReference type="ARBA" id="ARBA00022695"/>
    </source>
</evidence>
<feature type="region of interest" description="Disordered" evidence="14">
    <location>
        <begin position="1364"/>
        <end position="1401"/>
    </location>
</feature>
<keyword evidence="3 11" id="KW-0240">DNA-directed RNA polymerase</keyword>
<dbReference type="GO" id="GO:0000428">
    <property type="term" value="C:DNA-directed RNA polymerase complex"/>
    <property type="evidence" value="ECO:0007669"/>
    <property type="project" value="UniProtKB-KW"/>
</dbReference>
<evidence type="ECO:0000256" key="13">
    <source>
        <dbReference type="SAM" id="Coils"/>
    </source>
</evidence>
<dbReference type="SMART" id="SM00663">
    <property type="entry name" value="RPOLA_N"/>
    <property type="match status" value="1"/>
</dbReference>
<dbReference type="CDD" id="cd01609">
    <property type="entry name" value="RNAP_beta'_N"/>
    <property type="match status" value="1"/>
</dbReference>
<dbReference type="Gene3D" id="2.40.40.20">
    <property type="match status" value="1"/>
</dbReference>
<dbReference type="InterPro" id="IPR007081">
    <property type="entry name" value="RNA_pol_Rpb1_5"/>
</dbReference>
<dbReference type="InterPro" id="IPR044893">
    <property type="entry name" value="RNA_pol_Rpb1_clamp_domain"/>
</dbReference>
<evidence type="ECO:0000259" key="15">
    <source>
        <dbReference type="SMART" id="SM00663"/>
    </source>
</evidence>
<dbReference type="GO" id="GO:0006351">
    <property type="term" value="P:DNA-templated transcription"/>
    <property type="evidence" value="ECO:0007669"/>
    <property type="project" value="UniProtKB-UniRule"/>
</dbReference>
<feature type="binding site" evidence="11">
    <location>
        <position position="891"/>
    </location>
    <ligand>
        <name>Zn(2+)</name>
        <dbReference type="ChEBI" id="CHEBI:29105"/>
        <label>2</label>
    </ligand>
</feature>
<dbReference type="Gene3D" id="1.10.150.390">
    <property type="match status" value="1"/>
</dbReference>
<dbReference type="Gene3D" id="1.10.1790.20">
    <property type="match status" value="1"/>
</dbReference>
<feature type="binding site" evidence="11">
    <location>
        <position position="88"/>
    </location>
    <ligand>
        <name>Zn(2+)</name>
        <dbReference type="ChEBI" id="CHEBI:29105"/>
        <label>1</label>
    </ligand>
</feature>
<comment type="caution">
    <text evidence="16">The sequence shown here is derived from an EMBL/GenBank/DDBJ whole genome shotgun (WGS) entry which is preliminary data.</text>
</comment>
<keyword evidence="7 11" id="KW-0862">Zinc</keyword>
<dbReference type="PANTHER" id="PTHR19376">
    <property type="entry name" value="DNA-DIRECTED RNA POLYMERASE"/>
    <property type="match status" value="1"/>
</dbReference>
<dbReference type="Pfam" id="PF04983">
    <property type="entry name" value="RNA_pol_Rpb1_3"/>
    <property type="match status" value="1"/>
</dbReference>
<dbReference type="RefSeq" id="WP_200277207.1">
    <property type="nucleotide sequence ID" value="NZ_JAENII010000003.1"/>
</dbReference>
<gene>
    <name evidence="11 16" type="primary">rpoC</name>
    <name evidence="16" type="ORF">JIN81_04855</name>
</gene>
<evidence type="ECO:0000256" key="4">
    <source>
        <dbReference type="ARBA" id="ARBA00022679"/>
    </source>
</evidence>
<dbReference type="Gene3D" id="1.10.274.100">
    <property type="entry name" value="RNA polymerase Rpb1, domain 3"/>
    <property type="match status" value="1"/>
</dbReference>
<organism evidence="16 17">
    <name type="scientific">Haloferula rosea</name>
    <dbReference type="NCBI Taxonomy" id="490093"/>
    <lineage>
        <taxon>Bacteria</taxon>
        <taxon>Pseudomonadati</taxon>
        <taxon>Verrucomicrobiota</taxon>
        <taxon>Verrucomicrobiia</taxon>
        <taxon>Verrucomicrobiales</taxon>
        <taxon>Verrucomicrobiaceae</taxon>
        <taxon>Haloferula</taxon>
    </lineage>
</organism>
<feature type="domain" description="RNA polymerase N-terminal" evidence="15">
    <location>
        <begin position="239"/>
        <end position="518"/>
    </location>
</feature>
<dbReference type="Pfam" id="PF00623">
    <property type="entry name" value="RNA_pol_Rpb1_2"/>
    <property type="match status" value="2"/>
</dbReference>
<evidence type="ECO:0000256" key="3">
    <source>
        <dbReference type="ARBA" id="ARBA00022478"/>
    </source>
</evidence>
<dbReference type="FunFam" id="1.10.132.30:FF:000003">
    <property type="entry name" value="DNA-directed RNA polymerase subunit beta"/>
    <property type="match status" value="1"/>
</dbReference>
<dbReference type="GO" id="GO:0003677">
    <property type="term" value="F:DNA binding"/>
    <property type="evidence" value="ECO:0007669"/>
    <property type="project" value="UniProtKB-UniRule"/>
</dbReference>
<feature type="binding site" evidence="11">
    <location>
        <position position="817"/>
    </location>
    <ligand>
        <name>Zn(2+)</name>
        <dbReference type="ChEBI" id="CHEBI:29105"/>
        <label>2</label>
    </ligand>
</feature>
<dbReference type="InterPro" id="IPR042102">
    <property type="entry name" value="RNA_pol_Rpb1_3_sf"/>
</dbReference>
<comment type="similarity">
    <text evidence="11 12">Belongs to the RNA polymerase beta' chain family.</text>
</comment>
<evidence type="ECO:0000256" key="8">
    <source>
        <dbReference type="ARBA" id="ARBA00022842"/>
    </source>
</evidence>
<keyword evidence="6 11" id="KW-0479">Metal-binding</keyword>
<accession>A0A934VES6</accession>
<dbReference type="InterPro" id="IPR012754">
    <property type="entry name" value="DNA-dir_RpoC_beta_prime_bact"/>
</dbReference>
<dbReference type="PANTHER" id="PTHR19376:SF54">
    <property type="entry name" value="DNA-DIRECTED RNA POLYMERASE SUBUNIT BETA"/>
    <property type="match status" value="1"/>
</dbReference>
<dbReference type="InterPro" id="IPR000722">
    <property type="entry name" value="RNA_pol_asu"/>
</dbReference>
<dbReference type="SUPFAM" id="SSF64484">
    <property type="entry name" value="beta and beta-prime subunits of DNA dependent RNA-polymerase"/>
    <property type="match status" value="1"/>
</dbReference>
<feature type="binding site" evidence="11">
    <location>
        <position position="75"/>
    </location>
    <ligand>
        <name>Zn(2+)</name>
        <dbReference type="ChEBI" id="CHEBI:29105"/>
        <label>1</label>
    </ligand>
</feature>
<feature type="binding site" evidence="11">
    <location>
        <position position="464"/>
    </location>
    <ligand>
        <name>Mg(2+)</name>
        <dbReference type="ChEBI" id="CHEBI:18420"/>
    </ligand>
</feature>
<dbReference type="Pfam" id="PF04997">
    <property type="entry name" value="RNA_pol_Rpb1_1"/>
    <property type="match status" value="1"/>
</dbReference>
<dbReference type="Pfam" id="PF05000">
    <property type="entry name" value="RNA_pol_Rpb1_4"/>
    <property type="match status" value="1"/>
</dbReference>
<keyword evidence="8 11" id="KW-0460">Magnesium</keyword>
<name>A0A934VES6_9BACT</name>
<reference evidence="16" key="1">
    <citation type="submission" date="2021-01" db="EMBL/GenBank/DDBJ databases">
        <title>Modified the classification status of verrucomicrobia.</title>
        <authorList>
            <person name="Feng X."/>
        </authorList>
    </citation>
    <scope>NUCLEOTIDE SEQUENCE</scope>
    <source>
        <strain evidence="16">KCTC 22201</strain>
    </source>
</reference>
<evidence type="ECO:0000256" key="10">
    <source>
        <dbReference type="ARBA" id="ARBA00048552"/>
    </source>
</evidence>
<feature type="binding site" evidence="11">
    <location>
        <position position="901"/>
    </location>
    <ligand>
        <name>Zn(2+)</name>
        <dbReference type="ChEBI" id="CHEBI:29105"/>
        <label>2</label>
    </ligand>
</feature>
<dbReference type="InterPro" id="IPR007066">
    <property type="entry name" value="RNA_pol_Rpb1_3"/>
</dbReference>
<evidence type="ECO:0000256" key="2">
    <source>
        <dbReference type="ARBA" id="ARBA00009839"/>
    </source>
</evidence>
<dbReference type="Proteomes" id="UP000658278">
    <property type="component" value="Unassembled WGS sequence"/>
</dbReference>